<gene>
    <name evidence="2" type="ORF">SI65_05747</name>
</gene>
<sequence length="375" mass="42148">MDTVRARFVKILFPRLKKRLCRRYMRSNDRETIARIISSSGIVTSSLDAIKQDVSRFTDEGRRIDTLCRDLGSVDTCRDSHLGNLFCLPDDIHDEFIRSLALNGPVREAEIQRIKSRGILDVEDRDCLDKLAANIFNSLWIRVEASIDAIIESSDSSDWSLQHTRSFRMQDGSSEQVLRPDIPAPSNEAYNGSDTNSHVHSLVSSPTYATPVSRNIQPAMPSGLDDQPLGLRMDTTTNQDLFNAQPYIQPAMPSGLDDQSLGLRIDTTTNQDLFNAQPYIQPAMPSGLDDQPLELHMDTTTNQDLFNAQPYVQPAMTSGLDIQLDPAQANEIQDTAHETNWRRKAKVYSLGMRQEFHDNAFESCPPLSQPIIIRA</sequence>
<organism evidence="2 3">
    <name type="scientific">Aspergillus cristatus</name>
    <name type="common">Chinese Fuzhuan brick tea-fermentation fungus</name>
    <name type="synonym">Eurotium cristatum</name>
    <dbReference type="NCBI Taxonomy" id="573508"/>
    <lineage>
        <taxon>Eukaryota</taxon>
        <taxon>Fungi</taxon>
        <taxon>Dikarya</taxon>
        <taxon>Ascomycota</taxon>
        <taxon>Pezizomycotina</taxon>
        <taxon>Eurotiomycetes</taxon>
        <taxon>Eurotiomycetidae</taxon>
        <taxon>Eurotiales</taxon>
        <taxon>Aspergillaceae</taxon>
        <taxon>Aspergillus</taxon>
        <taxon>Aspergillus subgen. Aspergillus</taxon>
    </lineage>
</organism>
<dbReference type="STRING" id="573508.A0A1E3BDS7"/>
<dbReference type="Proteomes" id="UP000094569">
    <property type="component" value="Unassembled WGS sequence"/>
</dbReference>
<name>A0A1E3BDS7_ASPCR</name>
<feature type="compositionally biased region" description="Polar residues" evidence="1">
    <location>
        <begin position="188"/>
        <end position="216"/>
    </location>
</feature>
<evidence type="ECO:0000256" key="1">
    <source>
        <dbReference type="SAM" id="MobiDB-lite"/>
    </source>
</evidence>
<evidence type="ECO:0000313" key="3">
    <source>
        <dbReference type="Proteomes" id="UP000094569"/>
    </source>
</evidence>
<dbReference type="EMBL" id="JXNT01000005">
    <property type="protein sequence ID" value="ODM19130.1"/>
    <property type="molecule type" value="Genomic_DNA"/>
</dbReference>
<evidence type="ECO:0000313" key="2">
    <source>
        <dbReference type="EMBL" id="ODM19130.1"/>
    </source>
</evidence>
<dbReference type="VEuPathDB" id="FungiDB:SI65_05747"/>
<accession>A0A1E3BDS7</accession>
<reference evidence="2 3" key="1">
    <citation type="journal article" date="2016" name="BMC Genomics">
        <title>Comparative genomic and transcriptomic analyses of the Fuzhuan brick tea-fermentation fungus Aspergillus cristatus.</title>
        <authorList>
            <person name="Ge Y."/>
            <person name="Wang Y."/>
            <person name="Liu Y."/>
            <person name="Tan Y."/>
            <person name="Ren X."/>
            <person name="Zhang X."/>
            <person name="Hyde K.D."/>
            <person name="Liu Y."/>
            <person name="Liu Z."/>
        </authorList>
    </citation>
    <scope>NUCLEOTIDE SEQUENCE [LARGE SCALE GENOMIC DNA]</scope>
    <source>
        <strain evidence="2 3">GZAAS20.1005</strain>
    </source>
</reference>
<feature type="region of interest" description="Disordered" evidence="1">
    <location>
        <begin position="170"/>
        <end position="226"/>
    </location>
</feature>
<dbReference type="OrthoDB" id="4506844at2759"/>
<keyword evidence="3" id="KW-1185">Reference proteome</keyword>
<comment type="caution">
    <text evidence="2">The sequence shown here is derived from an EMBL/GenBank/DDBJ whole genome shotgun (WGS) entry which is preliminary data.</text>
</comment>
<protein>
    <submittedName>
        <fullName evidence="2">Uncharacterized protein</fullName>
    </submittedName>
</protein>
<dbReference type="AlphaFoldDB" id="A0A1E3BDS7"/>
<proteinExistence type="predicted"/>